<organism evidence="2 3">
    <name type="scientific">Sphingomonas horti</name>
    <dbReference type="NCBI Taxonomy" id="2682842"/>
    <lineage>
        <taxon>Bacteria</taxon>
        <taxon>Pseudomonadati</taxon>
        <taxon>Pseudomonadota</taxon>
        <taxon>Alphaproteobacteria</taxon>
        <taxon>Sphingomonadales</taxon>
        <taxon>Sphingomonadaceae</taxon>
        <taxon>Sphingomonas</taxon>
    </lineage>
</organism>
<evidence type="ECO:0000313" key="2">
    <source>
        <dbReference type="EMBL" id="MVO78109.1"/>
    </source>
</evidence>
<keyword evidence="1" id="KW-0472">Membrane</keyword>
<keyword evidence="1" id="KW-1133">Transmembrane helix</keyword>
<feature type="transmembrane region" description="Helical" evidence="1">
    <location>
        <begin position="29"/>
        <end position="49"/>
    </location>
</feature>
<accession>A0A6I4J0M9</accession>
<comment type="caution">
    <text evidence="2">The sequence shown here is derived from an EMBL/GenBank/DDBJ whole genome shotgun (WGS) entry which is preliminary data.</text>
</comment>
<evidence type="ECO:0000256" key="1">
    <source>
        <dbReference type="SAM" id="Phobius"/>
    </source>
</evidence>
<keyword evidence="3" id="KW-1185">Reference proteome</keyword>
<reference evidence="2 3" key="1">
    <citation type="submission" date="2019-12" db="EMBL/GenBank/DDBJ databases">
        <authorList>
            <person name="Huq M.A."/>
        </authorList>
    </citation>
    <scope>NUCLEOTIDE SEQUENCE [LARGE SCALE GENOMIC DNA]</scope>
    <source>
        <strain evidence="2 3">MAH-20</strain>
    </source>
</reference>
<dbReference type="EMBL" id="WQMS01000009">
    <property type="protein sequence ID" value="MVO78109.1"/>
    <property type="molecule type" value="Genomic_DNA"/>
</dbReference>
<proteinExistence type="predicted"/>
<dbReference type="AlphaFoldDB" id="A0A6I4J0M9"/>
<evidence type="ECO:0000313" key="3">
    <source>
        <dbReference type="Proteomes" id="UP000441389"/>
    </source>
</evidence>
<feature type="transmembrane region" description="Helical" evidence="1">
    <location>
        <begin position="95"/>
        <end position="120"/>
    </location>
</feature>
<protein>
    <submittedName>
        <fullName evidence="2">Uncharacterized protein</fullName>
    </submittedName>
</protein>
<keyword evidence="1" id="KW-0812">Transmembrane</keyword>
<sequence>MPTFTFCDIWWQVAPRGFMPIASSGSDTLFLLVAALVVFGLTALAAYLFGRRLARRSRFLAILACASTVPVLIIASALALLITAPDGSPPNDAPAMLFVALTTVAMLSCIVSIPASALLIRKAD</sequence>
<name>A0A6I4J0M9_9SPHN</name>
<gene>
    <name evidence="2" type="ORF">GON01_09195</name>
</gene>
<feature type="transmembrane region" description="Helical" evidence="1">
    <location>
        <begin position="61"/>
        <end position="83"/>
    </location>
</feature>
<dbReference type="Proteomes" id="UP000441389">
    <property type="component" value="Unassembled WGS sequence"/>
</dbReference>